<protein>
    <submittedName>
        <fullName evidence="1">Uncharacterized protein</fullName>
    </submittedName>
</protein>
<dbReference type="EMBL" id="CM056815">
    <property type="protein sequence ID" value="KAJ8630367.1"/>
    <property type="molecule type" value="Genomic_DNA"/>
</dbReference>
<evidence type="ECO:0000313" key="1">
    <source>
        <dbReference type="EMBL" id="KAJ8630367.1"/>
    </source>
</evidence>
<comment type="caution">
    <text evidence="1">The sequence shown here is derived from an EMBL/GenBank/DDBJ whole genome shotgun (WGS) entry which is preliminary data.</text>
</comment>
<accession>A0ACC2LAH0</accession>
<evidence type="ECO:0000313" key="2">
    <source>
        <dbReference type="Proteomes" id="UP001234297"/>
    </source>
</evidence>
<proteinExistence type="predicted"/>
<gene>
    <name evidence="1" type="ORF">MRB53_023690</name>
</gene>
<reference evidence="1 2" key="1">
    <citation type="journal article" date="2022" name="Hortic Res">
        <title>A haplotype resolved chromosomal level avocado genome allows analysis of novel avocado genes.</title>
        <authorList>
            <person name="Nath O."/>
            <person name="Fletcher S.J."/>
            <person name="Hayward A."/>
            <person name="Shaw L.M."/>
            <person name="Masouleh A.K."/>
            <person name="Furtado A."/>
            <person name="Henry R.J."/>
            <person name="Mitter N."/>
        </authorList>
    </citation>
    <scope>NUCLEOTIDE SEQUENCE [LARGE SCALE GENOMIC DNA]</scope>
    <source>
        <strain evidence="2">cv. Hass</strain>
    </source>
</reference>
<name>A0ACC2LAH0_PERAE</name>
<keyword evidence="2" id="KW-1185">Reference proteome</keyword>
<sequence length="101" mass="11046">MAVVSTSERLAMDDGDDGGGAALQSTLVLAVLVFGARTMIEHNPPFAIHHERKGEVYDAGEYDQTSTLGMKLMKLKVDTGQRTLQQVNFKKSMMQVNMANT</sequence>
<organism evidence="1 2">
    <name type="scientific">Persea americana</name>
    <name type="common">Avocado</name>
    <dbReference type="NCBI Taxonomy" id="3435"/>
    <lineage>
        <taxon>Eukaryota</taxon>
        <taxon>Viridiplantae</taxon>
        <taxon>Streptophyta</taxon>
        <taxon>Embryophyta</taxon>
        <taxon>Tracheophyta</taxon>
        <taxon>Spermatophyta</taxon>
        <taxon>Magnoliopsida</taxon>
        <taxon>Magnoliidae</taxon>
        <taxon>Laurales</taxon>
        <taxon>Lauraceae</taxon>
        <taxon>Persea</taxon>
    </lineage>
</organism>
<dbReference type="Proteomes" id="UP001234297">
    <property type="component" value="Chromosome 7"/>
</dbReference>